<feature type="region of interest" description="Disordered" evidence="1">
    <location>
        <begin position="175"/>
        <end position="210"/>
    </location>
</feature>
<reference evidence="2 3" key="1">
    <citation type="submission" date="2019-07" db="EMBL/GenBank/DDBJ databases">
        <title>The draft genome sequence of Aquimarina algiphila M91.</title>
        <authorList>
            <person name="Meng X."/>
        </authorList>
    </citation>
    <scope>NUCLEOTIDE SEQUENCE [LARGE SCALE GENOMIC DNA]</scope>
    <source>
        <strain evidence="2 3">M91</strain>
    </source>
</reference>
<gene>
    <name evidence="2" type="ORF">FOF46_26525</name>
</gene>
<evidence type="ECO:0000256" key="1">
    <source>
        <dbReference type="SAM" id="MobiDB-lite"/>
    </source>
</evidence>
<keyword evidence="3" id="KW-1185">Reference proteome</keyword>
<proteinExistence type="predicted"/>
<dbReference type="Proteomes" id="UP000318833">
    <property type="component" value="Unassembled WGS sequence"/>
</dbReference>
<evidence type="ECO:0000313" key="3">
    <source>
        <dbReference type="Proteomes" id="UP000318833"/>
    </source>
</evidence>
<dbReference type="EMBL" id="VLNR01000082">
    <property type="protein sequence ID" value="TSE04384.1"/>
    <property type="molecule type" value="Genomic_DNA"/>
</dbReference>
<protein>
    <submittedName>
        <fullName evidence="2">CAP domain-containing protein</fullName>
    </submittedName>
</protein>
<evidence type="ECO:0000313" key="2">
    <source>
        <dbReference type="EMBL" id="TSE04384.1"/>
    </source>
</evidence>
<accession>A0A554VCH9</accession>
<sequence length="210" mass="24297">MLDKEIKQQAREIAIESEIQEKSEQVKEIRELGLSQATLDNIPDDAKTILDEALEKELLRREGTLEENEKKYEAAKINVYMDKNGNIEEKMVIASYTYIDGVEHIKLNAFGYDRLPPDIQEAYGKKEDVVDQWIPLDERARILDNAYTDYAFKDNKGYDSWEAYRDGEGYGKKEEVSEKITIERAQDVDEISAPRETPDVEQDDTPKLLK</sequence>
<dbReference type="RefSeq" id="WP_143918561.1">
    <property type="nucleotide sequence ID" value="NZ_CANMXV010000057.1"/>
</dbReference>
<name>A0A554VCH9_9FLAO</name>
<organism evidence="2 3">
    <name type="scientific">Aquimarina algiphila</name>
    <dbReference type="NCBI Taxonomy" id="2047982"/>
    <lineage>
        <taxon>Bacteria</taxon>
        <taxon>Pseudomonadati</taxon>
        <taxon>Bacteroidota</taxon>
        <taxon>Flavobacteriia</taxon>
        <taxon>Flavobacteriales</taxon>
        <taxon>Flavobacteriaceae</taxon>
        <taxon>Aquimarina</taxon>
    </lineage>
</organism>
<dbReference type="AlphaFoldDB" id="A0A554VCH9"/>
<comment type="caution">
    <text evidence="2">The sequence shown here is derived from an EMBL/GenBank/DDBJ whole genome shotgun (WGS) entry which is preliminary data.</text>
</comment>
<dbReference type="OrthoDB" id="1167243at2"/>